<gene>
    <name evidence="5" type="ORF">M0813_23075</name>
</gene>
<comment type="caution">
    <text evidence="5">The sequence shown here is derived from an EMBL/GenBank/DDBJ whole genome shotgun (WGS) entry which is preliminary data.</text>
</comment>
<feature type="region of interest" description="Disordered" evidence="3">
    <location>
        <begin position="16"/>
        <end position="36"/>
    </location>
</feature>
<keyword evidence="2" id="KW-0175">Coiled coil</keyword>
<evidence type="ECO:0000313" key="5">
    <source>
        <dbReference type="EMBL" id="KAJ6241933.1"/>
    </source>
</evidence>
<feature type="coiled-coil region" evidence="2">
    <location>
        <begin position="528"/>
        <end position="558"/>
    </location>
</feature>
<evidence type="ECO:0000256" key="1">
    <source>
        <dbReference type="ARBA" id="ARBA00022468"/>
    </source>
</evidence>
<proteinExistence type="predicted"/>
<evidence type="ECO:0000256" key="2">
    <source>
        <dbReference type="SAM" id="Coils"/>
    </source>
</evidence>
<accession>A0ABQ8YBG2</accession>
<dbReference type="SUPFAM" id="SSF47923">
    <property type="entry name" value="Ypt/Rab-GAP domain of gyp1p"/>
    <property type="match status" value="2"/>
</dbReference>
<dbReference type="Gene3D" id="1.10.472.80">
    <property type="entry name" value="Ypt/Rab-GAP domain of gyp1p, domain 3"/>
    <property type="match status" value="1"/>
</dbReference>
<evidence type="ECO:0000313" key="6">
    <source>
        <dbReference type="Proteomes" id="UP001150062"/>
    </source>
</evidence>
<feature type="domain" description="Rab-GAP TBC" evidence="4">
    <location>
        <begin position="63"/>
        <end position="377"/>
    </location>
</feature>
<dbReference type="InterPro" id="IPR000195">
    <property type="entry name" value="Rab-GAP-TBC_dom"/>
</dbReference>
<keyword evidence="6" id="KW-1185">Reference proteome</keyword>
<organism evidence="5 6">
    <name type="scientific">Anaeramoeba flamelloides</name>
    <dbReference type="NCBI Taxonomy" id="1746091"/>
    <lineage>
        <taxon>Eukaryota</taxon>
        <taxon>Metamonada</taxon>
        <taxon>Anaeramoebidae</taxon>
        <taxon>Anaeramoeba</taxon>
    </lineage>
</organism>
<dbReference type="Gene3D" id="1.10.8.270">
    <property type="entry name" value="putative rabgap domain of human tbc1 domain family member 14 like domains"/>
    <property type="match status" value="1"/>
</dbReference>
<dbReference type="PANTHER" id="PTHR22957:SF337">
    <property type="entry name" value="TBC1 DOMAIN FAMILY MEMBER 5"/>
    <property type="match status" value="1"/>
</dbReference>
<dbReference type="PANTHER" id="PTHR22957">
    <property type="entry name" value="TBC1 DOMAIN FAMILY MEMBER GTPASE-ACTIVATING PROTEIN"/>
    <property type="match status" value="1"/>
</dbReference>
<feature type="compositionally biased region" description="Low complexity" evidence="3">
    <location>
        <begin position="486"/>
        <end position="505"/>
    </location>
</feature>
<feature type="compositionally biased region" description="Acidic residues" evidence="3">
    <location>
        <begin position="639"/>
        <end position="654"/>
    </location>
</feature>
<dbReference type="Proteomes" id="UP001150062">
    <property type="component" value="Unassembled WGS sequence"/>
</dbReference>
<feature type="compositionally biased region" description="Basic and acidic residues" evidence="3">
    <location>
        <begin position="26"/>
        <end position="36"/>
    </location>
</feature>
<dbReference type="PROSITE" id="PS50086">
    <property type="entry name" value="TBC_RABGAP"/>
    <property type="match status" value="1"/>
</dbReference>
<dbReference type="InterPro" id="IPR035969">
    <property type="entry name" value="Rab-GAP_TBC_sf"/>
</dbReference>
<evidence type="ECO:0000259" key="4">
    <source>
        <dbReference type="PROSITE" id="PS50086"/>
    </source>
</evidence>
<dbReference type="EMBL" id="JAOAOG010000185">
    <property type="protein sequence ID" value="KAJ6241933.1"/>
    <property type="molecule type" value="Genomic_DNA"/>
</dbReference>
<feature type="compositionally biased region" description="Basic residues" evidence="3">
    <location>
        <begin position="287"/>
        <end position="296"/>
    </location>
</feature>
<feature type="region of interest" description="Disordered" evidence="3">
    <location>
        <begin position="632"/>
        <end position="668"/>
    </location>
</feature>
<dbReference type="Pfam" id="PF00566">
    <property type="entry name" value="RabGAP-TBC"/>
    <property type="match status" value="2"/>
</dbReference>
<name>A0ABQ8YBG2_9EUKA</name>
<feature type="region of interest" description="Disordered" evidence="3">
    <location>
        <begin position="484"/>
        <end position="505"/>
    </location>
</feature>
<evidence type="ECO:0000256" key="3">
    <source>
        <dbReference type="SAM" id="MobiDB-lite"/>
    </source>
</evidence>
<sequence>MDLGLGINFNSGSKRQKKNIHLSKNFPKESETPTREKMEEYKTTFSKDFNFHRLRKEIKSGKFMNTKIRSIIWRVCLGCFSEDPNPGKFCSLTREHRKRYSILKSSYLIPLQDLTTKKEFKKNQNVTVLRFLPKQKENKGLSKTIQLDIERTNPELSFYSKPLIKQQMFNILFIYSKEHPDLSYRQGMHELLAPIIYVVHQEYQKNAQNKKSVDHPTFSVLTNQKYIEEDCYLMFERLMTLSQSLYFSNNNNKTVFSQSTTKTNLDSNKNGNGTLQKQIFRKVRRFTKNKQKKKKKQENGGQNKQNSPKDNVSQILILCKRVQNYHLKKYDEELFRYFSFLQLEPQLYSLRWYRLLLSREFELHEVLLLWDQIFSDYTPLVYIGYIIVAMLMMIRDKLFDPDETLVLQQLFNYKLDDNIVNLLKFSKALRCPNRDNIDLILNLKKEKKNPNLSINIYTHFNKLYKPNDQKNLIQYYSNFFKAKPKSNNNNNTNNNNNNNNINNIGGSSSNNINSIYNNKMKLSNLINATKVINRHKQLKKSIKELNLKQFEINRLKNKIIKKQKNQYNMGLYLNIAIEGVSGHLFPKLEDSNNTELEEKQKKFYPSILELKKVKDVLCKQLLFSDLQNNKIKYGNEDGNGNEDGDGNGDEDGDGDGNRNGGGGDDILEKIYNNPNKSIHLKNNSDQNVNENEKIKGRVIINNISANNEYFQEIKLTNIKNNRNNIFNEKNENIIFESNDEIIDIFSQSSLKSNNCQYNFDENSSFVISKFENYLRNSKELQKKTKKKKKSKVK</sequence>
<feature type="region of interest" description="Disordered" evidence="3">
    <location>
        <begin position="287"/>
        <end position="309"/>
    </location>
</feature>
<dbReference type="SMART" id="SM00164">
    <property type="entry name" value="TBC"/>
    <property type="match status" value="1"/>
</dbReference>
<reference evidence="5" key="1">
    <citation type="submission" date="2022-08" db="EMBL/GenBank/DDBJ databases">
        <title>Novel sulfate-reducing endosymbionts in the free-living metamonad Anaeramoeba.</title>
        <authorList>
            <person name="Jerlstrom-Hultqvist J."/>
            <person name="Cepicka I."/>
            <person name="Gallot-Lavallee L."/>
            <person name="Salas-Leiva D."/>
            <person name="Curtis B.A."/>
            <person name="Zahonova K."/>
            <person name="Pipaliya S."/>
            <person name="Dacks J."/>
            <person name="Roger A.J."/>
        </authorList>
    </citation>
    <scope>NUCLEOTIDE SEQUENCE</scope>
    <source>
        <strain evidence="5">Schooner1</strain>
    </source>
</reference>
<protein>
    <submittedName>
        <fullName evidence="5">Tbc1 domain family member gtpase-activating protein</fullName>
    </submittedName>
</protein>
<keyword evidence="1" id="KW-0343">GTPase activation</keyword>